<dbReference type="GO" id="GO:0006355">
    <property type="term" value="P:regulation of DNA-templated transcription"/>
    <property type="evidence" value="ECO:0007669"/>
    <property type="project" value="InterPro"/>
</dbReference>
<dbReference type="InterPro" id="IPR012318">
    <property type="entry name" value="HTH_CRP"/>
</dbReference>
<dbReference type="AlphaFoldDB" id="A0A928W0N2"/>
<comment type="caution">
    <text evidence="5">The sequence shown here is derived from an EMBL/GenBank/DDBJ whole genome shotgun (WGS) entry which is preliminary data.</text>
</comment>
<keyword evidence="2" id="KW-0238">DNA-binding</keyword>
<keyword evidence="1" id="KW-0805">Transcription regulation</keyword>
<dbReference type="InterPro" id="IPR014710">
    <property type="entry name" value="RmlC-like_jellyroll"/>
</dbReference>
<keyword evidence="6" id="KW-1185">Reference proteome</keyword>
<evidence type="ECO:0000256" key="1">
    <source>
        <dbReference type="ARBA" id="ARBA00023015"/>
    </source>
</evidence>
<feature type="domain" description="HTH crp-type" evidence="4">
    <location>
        <begin position="156"/>
        <end position="222"/>
    </location>
</feature>
<dbReference type="Gene3D" id="2.60.120.10">
    <property type="entry name" value="Jelly Rolls"/>
    <property type="match status" value="1"/>
</dbReference>
<dbReference type="Proteomes" id="UP000621799">
    <property type="component" value="Unassembled WGS sequence"/>
</dbReference>
<evidence type="ECO:0000313" key="5">
    <source>
        <dbReference type="EMBL" id="MBE9042723.1"/>
    </source>
</evidence>
<reference evidence="5" key="1">
    <citation type="submission" date="2020-10" db="EMBL/GenBank/DDBJ databases">
        <authorList>
            <person name="Castelo-Branco R."/>
            <person name="Eusebio N."/>
            <person name="Adriana R."/>
            <person name="Vieira A."/>
            <person name="Brugerolle De Fraissinette N."/>
            <person name="Rezende De Castro R."/>
            <person name="Schneider M.P."/>
            <person name="Vasconcelos V."/>
            <person name="Leao P.N."/>
        </authorList>
    </citation>
    <scope>NUCLEOTIDE SEQUENCE</scope>
    <source>
        <strain evidence="5">LEGE 11467</strain>
    </source>
</reference>
<accession>A0A928W0N2</accession>
<dbReference type="InterPro" id="IPR018490">
    <property type="entry name" value="cNMP-bd_dom_sf"/>
</dbReference>
<keyword evidence="3" id="KW-0804">Transcription</keyword>
<dbReference type="InterPro" id="IPR036390">
    <property type="entry name" value="WH_DNA-bd_sf"/>
</dbReference>
<sequence>MDTVRENFFTPVNSINKILAALPTSAYGRLKTYLKQVPLSLGQVLYEPKDPIEYAYFPHQAMVSLVSIVENGATTEIGLVGNQGMVGLPILWGGTSSLNRAIVQVAGSAQRIRADIIKDEFSRGGELQKLLLLYTQALFTHTAQTAACNRQHTIEKRLARWLLSARDCTLSNDLLLTQEFIATMLGTGRSGVTIAAVTLQRAGMIRYSRGKITIIDGENLEDAACECYRVVKNEFQRLFEVERGLS</sequence>
<evidence type="ECO:0000259" key="4">
    <source>
        <dbReference type="Pfam" id="PF13545"/>
    </source>
</evidence>
<dbReference type="Pfam" id="PF13545">
    <property type="entry name" value="HTH_Crp_2"/>
    <property type="match status" value="1"/>
</dbReference>
<name>A0A928W0N2_9CYAN</name>
<dbReference type="SUPFAM" id="SSF51206">
    <property type="entry name" value="cAMP-binding domain-like"/>
    <property type="match status" value="1"/>
</dbReference>
<proteinExistence type="predicted"/>
<gene>
    <name evidence="5" type="ORF">IQ235_18340</name>
</gene>
<evidence type="ECO:0000256" key="2">
    <source>
        <dbReference type="ARBA" id="ARBA00023125"/>
    </source>
</evidence>
<dbReference type="GO" id="GO:0003677">
    <property type="term" value="F:DNA binding"/>
    <property type="evidence" value="ECO:0007669"/>
    <property type="project" value="UniProtKB-KW"/>
</dbReference>
<evidence type="ECO:0000313" key="6">
    <source>
        <dbReference type="Proteomes" id="UP000621799"/>
    </source>
</evidence>
<organism evidence="5 6">
    <name type="scientific">Zarconia navalis LEGE 11467</name>
    <dbReference type="NCBI Taxonomy" id="1828826"/>
    <lineage>
        <taxon>Bacteria</taxon>
        <taxon>Bacillati</taxon>
        <taxon>Cyanobacteriota</taxon>
        <taxon>Cyanophyceae</taxon>
        <taxon>Oscillatoriophycideae</taxon>
        <taxon>Oscillatoriales</taxon>
        <taxon>Oscillatoriales incertae sedis</taxon>
        <taxon>Zarconia</taxon>
        <taxon>Zarconia navalis</taxon>
    </lineage>
</organism>
<evidence type="ECO:0000256" key="3">
    <source>
        <dbReference type="ARBA" id="ARBA00023163"/>
    </source>
</evidence>
<protein>
    <submittedName>
        <fullName evidence="5">Crp/Fnr family transcriptional regulator</fullName>
    </submittedName>
</protein>
<dbReference type="SUPFAM" id="SSF46785">
    <property type="entry name" value="Winged helix' DNA-binding domain"/>
    <property type="match status" value="1"/>
</dbReference>
<dbReference type="EMBL" id="JADEXN010000419">
    <property type="protein sequence ID" value="MBE9042723.1"/>
    <property type="molecule type" value="Genomic_DNA"/>
</dbReference>